<accession>A0A7G5EDE3</accession>
<feature type="domain" description="Glycosyltransferase 2-like" evidence="1">
    <location>
        <begin position="12"/>
        <end position="120"/>
    </location>
</feature>
<evidence type="ECO:0000313" key="2">
    <source>
        <dbReference type="EMBL" id="QMV72018.1"/>
    </source>
</evidence>
<gene>
    <name evidence="2" type="ORF">HS961_03750</name>
</gene>
<dbReference type="Proteomes" id="UP000515240">
    <property type="component" value="Chromosome"/>
</dbReference>
<dbReference type="Pfam" id="PF00535">
    <property type="entry name" value="Glycos_transf_2"/>
    <property type="match status" value="1"/>
</dbReference>
<dbReference type="CDD" id="cd00761">
    <property type="entry name" value="Glyco_tranf_GTA_type"/>
    <property type="match status" value="1"/>
</dbReference>
<organism evidence="2 3">
    <name type="scientific">Comamonas piscis</name>
    <dbReference type="NCBI Taxonomy" id="1562974"/>
    <lineage>
        <taxon>Bacteria</taxon>
        <taxon>Pseudomonadati</taxon>
        <taxon>Pseudomonadota</taxon>
        <taxon>Betaproteobacteria</taxon>
        <taxon>Burkholderiales</taxon>
        <taxon>Comamonadaceae</taxon>
        <taxon>Comamonas</taxon>
    </lineage>
</organism>
<name>A0A7G5EDE3_9BURK</name>
<dbReference type="GO" id="GO:0016758">
    <property type="term" value="F:hexosyltransferase activity"/>
    <property type="evidence" value="ECO:0007669"/>
    <property type="project" value="UniProtKB-ARBA"/>
</dbReference>
<keyword evidence="2" id="KW-0808">Transferase</keyword>
<proteinExistence type="predicted"/>
<keyword evidence="3" id="KW-1185">Reference proteome</keyword>
<sequence>MVTAVEHPIAVSVIIPTVGRPTLLKRAINSCLYGKHALATEVIVVPNGADDSWPTVRNEYAADPRVRFEYSPTPDQNVARNLGIKLARGELVRFLDDDDYLFPEAASAQYAHMLLQDLDFCSAGATLTDQHDKSLGELPQPETDSPEIAALSRKRLQLPFTHVYRRNSIGNLRWPVGVRQSEDIVWLIRYATAAPRRWKRMDASVGAWYQHAGHRQSLDKPSGVVHEVTAKELLDACLILQAQGRWSDELATVVAEALWAVSHRAFPFRPRYWTNIATQAMRLDTEARPDAPVYRYPVLHALDPRALMWLLLPKRLVSLSLSLARGALFGRDYRRTL</sequence>
<dbReference type="InterPro" id="IPR029044">
    <property type="entry name" value="Nucleotide-diphossugar_trans"/>
</dbReference>
<dbReference type="InterPro" id="IPR001173">
    <property type="entry name" value="Glyco_trans_2-like"/>
</dbReference>
<evidence type="ECO:0000313" key="3">
    <source>
        <dbReference type="Proteomes" id="UP000515240"/>
    </source>
</evidence>
<dbReference type="AlphaFoldDB" id="A0A7G5EDE3"/>
<dbReference type="PANTHER" id="PTHR22916:SF3">
    <property type="entry name" value="UDP-GLCNAC:BETAGAL BETA-1,3-N-ACETYLGLUCOSAMINYLTRANSFERASE-LIKE PROTEIN 1"/>
    <property type="match status" value="1"/>
</dbReference>
<dbReference type="RefSeq" id="WP_182326443.1">
    <property type="nucleotide sequence ID" value="NZ_CP058554.1"/>
</dbReference>
<dbReference type="PANTHER" id="PTHR22916">
    <property type="entry name" value="GLYCOSYLTRANSFERASE"/>
    <property type="match status" value="1"/>
</dbReference>
<dbReference type="SUPFAM" id="SSF53448">
    <property type="entry name" value="Nucleotide-diphospho-sugar transferases"/>
    <property type="match status" value="1"/>
</dbReference>
<dbReference type="KEGG" id="cpis:HS961_03750"/>
<protein>
    <submittedName>
        <fullName evidence="2">Glycosyltransferase family 2 protein</fullName>
    </submittedName>
</protein>
<reference evidence="2 3" key="1">
    <citation type="journal article" date="2020" name="G3 (Bethesda)">
        <title>CeMbio - The Caenorhabditis elegans Microbiome Resource.</title>
        <authorList>
            <person name="Dirksen P."/>
            <person name="Assie A."/>
            <person name="Zimmermann J."/>
            <person name="Zhang F."/>
            <person name="Tietje A.M."/>
            <person name="Marsh S.A."/>
            <person name="Felix M.A."/>
            <person name="Shapira M."/>
            <person name="Kaleta C."/>
            <person name="Schulenburg H."/>
            <person name="Samuel B."/>
        </authorList>
    </citation>
    <scope>NUCLEOTIDE SEQUENCE [LARGE SCALE GENOMIC DNA]</scope>
    <source>
        <strain evidence="2 3">BIGb0172</strain>
    </source>
</reference>
<dbReference type="Gene3D" id="3.90.550.10">
    <property type="entry name" value="Spore Coat Polysaccharide Biosynthesis Protein SpsA, Chain A"/>
    <property type="match status" value="1"/>
</dbReference>
<evidence type="ECO:0000259" key="1">
    <source>
        <dbReference type="Pfam" id="PF00535"/>
    </source>
</evidence>
<dbReference type="EMBL" id="CP058554">
    <property type="protein sequence ID" value="QMV72018.1"/>
    <property type="molecule type" value="Genomic_DNA"/>
</dbReference>